<sequence>MTDFTSVEIPKPKDWQAFERHCRLLFEHSLRDTAVQNNGRPGQRQHGVDIFGKRGGGNGPQVGVQCKGKSSDYGNALTEKELAAEVEKTKKFRPELEEFIIVTTASDDAKIQLEARLLEKKVRGEGRNLSIQVWGWGRIQDEINRFQEVVRAFHPDKQPFSDQIRDEVRETNRLVAEGNALSESGIAQIKQTLAQLMVAQRPPLTTEAAGSSDAFDKELHSQIDAYRDLLRKGQPRTALTLLTRLKERLGEAASQRVRYRLLSNIGAAHYNLGEYDTASDFLLEAAPLNPDDPISLANKTAALLIKGRREEAHALATAAILAHPDSEELALQRIQALKPGETSEDVWRTLSTRAKNKAAIFGFRIAALRDEKNEDWMKVAAEGRSLYPDDEGLKIMQAESVLGRLLHADPGAAGLLHNDAPTSGEIEQAALTLEKCWTDSKKSEGPPKLACAHNAALAWNLLRKSARAAAILDEAIAAGCDSDETKHLRLSIYRKQGKIEEAIKLSDTLSDTPIHRIMRADLRIETAPAEARKILSGRGAFTHWSDIVAAALAVVESFIREENFDEALREADRLEQVLPHHAQGPLAHFRVKMARGDKGAADDVLRAFSLVNPDTDFPTRFLVAEGLATAGRFDDVVTLLADTTDRHYDSPALRALIAAAVNTDKRVLLRQIFRELPPELITDRYYAKAKIALSIRTGSIPKAEQEICAFLEREPDNLELYIHLLHALFRQNKIEELKTEVQKPSSGFKGQPSDFMTLAHFKDDFGDWQEAHKLAYATLLANPNSQSVAMAYVGVFLRPGHSQGLTIHPSAVEPGMAVEVKTADGSGVYVIEPEASLRPGVHYLPPDHLLATRLLGKKQGDRIELPDGTAAEVAWVKPKVLHALHDVMENFNNWHPEATGLERVKIEPGKDGGLEPMLERLRDRHDAVEQIGTLYDAGALPIAIVGKSLGCDAVEAMVGLASTGHRIRSCDGNHLERNTALAAIDVNAVKGCVVDYVTLHIIRRLKLEGVVTAVCGPMKIVDATRLTLQRKIFELGERIDETSMSISWHDGQYWRQETSPERKREHLSVLEADRAWLEANTQIIPAEGNRDPSPELAPLVERFGSGFFDEMRAAEGAGLLLLSEDFVLRGLAEQEFKVPGTWLQPVLMGALDRRVMTLDEYRAAIVSFIDSKFEFISVGAPLVVSSVHGTKGHTLPKEFEIIASRIGGKKADIASHVRVAYASAVRIWSDERLSETLRQGAIGRLLERVIDERDPVEARLVLKSWLITESERPSSMHHYMTGWLRGHFINL</sequence>
<evidence type="ECO:0000313" key="3">
    <source>
        <dbReference type="EMBL" id="QWG12421.1"/>
    </source>
</evidence>
<proteinExistence type="predicted"/>
<dbReference type="InterPro" id="IPR048987">
    <property type="entry name" value="PIN-TPR-GreABC"/>
</dbReference>
<dbReference type="PROSITE" id="PS50005">
    <property type="entry name" value="TPR"/>
    <property type="match status" value="1"/>
</dbReference>
<evidence type="ECO:0000259" key="2">
    <source>
        <dbReference type="Pfam" id="PF20698"/>
    </source>
</evidence>
<dbReference type="SUPFAM" id="SSF48452">
    <property type="entry name" value="TPR-like"/>
    <property type="match status" value="1"/>
</dbReference>
<evidence type="ECO:0000256" key="1">
    <source>
        <dbReference type="PROSITE-ProRule" id="PRU00339"/>
    </source>
</evidence>
<evidence type="ECO:0000313" key="4">
    <source>
        <dbReference type="Proteomes" id="UP000680839"/>
    </source>
</evidence>
<dbReference type="InterPro" id="IPR011990">
    <property type="entry name" value="TPR-like_helical_dom_sf"/>
</dbReference>
<dbReference type="Pfam" id="PF20698">
    <property type="entry name" value="PIN-TPR-GreABC"/>
    <property type="match status" value="1"/>
</dbReference>
<organism evidence="3 4">
    <name type="scientific">Bradyrhizobium sediminis</name>
    <dbReference type="NCBI Taxonomy" id="2840469"/>
    <lineage>
        <taxon>Bacteria</taxon>
        <taxon>Pseudomonadati</taxon>
        <taxon>Pseudomonadota</taxon>
        <taxon>Alphaproteobacteria</taxon>
        <taxon>Hyphomicrobiales</taxon>
        <taxon>Nitrobacteraceae</taxon>
        <taxon>Bradyrhizobium</taxon>
    </lineage>
</organism>
<name>A0A975RME5_9BRAD</name>
<dbReference type="SMART" id="SM00028">
    <property type="entry name" value="TPR"/>
    <property type="match status" value="2"/>
</dbReference>
<keyword evidence="1" id="KW-0802">TPR repeat</keyword>
<dbReference type="Gene3D" id="1.25.40.10">
    <property type="entry name" value="Tetratricopeptide repeat domain"/>
    <property type="match status" value="2"/>
</dbReference>
<feature type="domain" description="PIN" evidence="2">
    <location>
        <begin position="993"/>
        <end position="1132"/>
    </location>
</feature>
<feature type="repeat" description="TPR" evidence="1">
    <location>
        <begin position="259"/>
        <end position="292"/>
    </location>
</feature>
<protein>
    <recommendedName>
        <fullName evidence="2">PIN domain-containing protein</fullName>
    </recommendedName>
</protein>
<dbReference type="EMBL" id="CP076134">
    <property type="protein sequence ID" value="QWG12421.1"/>
    <property type="molecule type" value="Genomic_DNA"/>
</dbReference>
<accession>A0A975RME5</accession>
<dbReference type="RefSeq" id="WP_215621238.1">
    <property type="nucleotide sequence ID" value="NZ_CP076134.1"/>
</dbReference>
<reference evidence="3" key="1">
    <citation type="submission" date="2021-06" db="EMBL/GenBank/DDBJ databases">
        <title>Bradyrhizobium sp. S2-20-1 Genome sequencing.</title>
        <authorList>
            <person name="Jin L."/>
        </authorList>
    </citation>
    <scope>NUCLEOTIDE SEQUENCE</scope>
    <source>
        <strain evidence="3">S2-20-1</strain>
    </source>
</reference>
<dbReference type="Proteomes" id="UP000680839">
    <property type="component" value="Chromosome"/>
</dbReference>
<gene>
    <name evidence="3" type="ORF">KMZ29_22370</name>
</gene>
<dbReference type="InterPro" id="IPR019734">
    <property type="entry name" value="TPR_rpt"/>
</dbReference>